<dbReference type="Gene3D" id="3.20.20.70">
    <property type="entry name" value="Aldolase class I"/>
    <property type="match status" value="1"/>
</dbReference>
<sequence>TVVRIRTLEIGSGMPKICVPVVGKTEKEILEGAERAKAAKPDLVEFRAITVRMYLPSKLLPTKLAGVYSSLTRQEAFLVGWRLYKIRM</sequence>
<feature type="non-terminal residue" evidence="1">
    <location>
        <position position="1"/>
    </location>
</feature>
<dbReference type="AlphaFoldDB" id="K1SJ36"/>
<dbReference type="GO" id="GO:0003855">
    <property type="term" value="F:3-dehydroquinate dehydratase activity"/>
    <property type="evidence" value="ECO:0007669"/>
    <property type="project" value="InterPro"/>
</dbReference>
<dbReference type="InterPro" id="IPR013785">
    <property type="entry name" value="Aldolase_TIM"/>
</dbReference>
<dbReference type="EMBL" id="AJWY01011055">
    <property type="protein sequence ID" value="EKC53810.1"/>
    <property type="molecule type" value="Genomic_DNA"/>
</dbReference>
<protein>
    <submittedName>
        <fullName evidence="1">3-dehydroquinate dehydratase, type I</fullName>
    </submittedName>
</protein>
<proteinExistence type="predicted"/>
<organism evidence="1">
    <name type="scientific">human gut metagenome</name>
    <dbReference type="NCBI Taxonomy" id="408170"/>
    <lineage>
        <taxon>unclassified sequences</taxon>
        <taxon>metagenomes</taxon>
        <taxon>organismal metagenomes</taxon>
    </lineage>
</organism>
<dbReference type="SUPFAM" id="SSF51569">
    <property type="entry name" value="Aldolase"/>
    <property type="match status" value="1"/>
</dbReference>
<name>K1SJ36_9ZZZZ</name>
<comment type="caution">
    <text evidence="1">The sequence shown here is derived from an EMBL/GenBank/DDBJ whole genome shotgun (WGS) entry which is preliminary data.</text>
</comment>
<reference evidence="1" key="1">
    <citation type="journal article" date="2013" name="Environ. Microbiol.">
        <title>Microbiota from the distal guts of lean and obese adolescents exhibit partial functional redundancy besides clear differences in community structure.</title>
        <authorList>
            <person name="Ferrer M."/>
            <person name="Ruiz A."/>
            <person name="Lanza F."/>
            <person name="Haange S.B."/>
            <person name="Oberbach A."/>
            <person name="Till H."/>
            <person name="Bargiela R."/>
            <person name="Campoy C."/>
            <person name="Segura M.T."/>
            <person name="Richter M."/>
            <person name="von Bergen M."/>
            <person name="Seifert J."/>
            <person name="Suarez A."/>
        </authorList>
    </citation>
    <scope>NUCLEOTIDE SEQUENCE</scope>
</reference>
<gene>
    <name evidence="1" type="ORF">LEA_16177</name>
</gene>
<evidence type="ECO:0000313" key="1">
    <source>
        <dbReference type="EMBL" id="EKC53810.1"/>
    </source>
</evidence>
<accession>K1SJ36</accession>